<dbReference type="Gene3D" id="1.20.1280.50">
    <property type="match status" value="1"/>
</dbReference>
<evidence type="ECO:0000259" key="1">
    <source>
        <dbReference type="PROSITE" id="PS50181"/>
    </source>
</evidence>
<dbReference type="EMBL" id="CAJVPP010000691">
    <property type="protein sequence ID" value="CAG8504398.1"/>
    <property type="molecule type" value="Genomic_DNA"/>
</dbReference>
<comment type="caution">
    <text evidence="2">The sequence shown here is derived from an EMBL/GenBank/DDBJ whole genome shotgun (WGS) entry which is preliminary data.</text>
</comment>
<dbReference type="InterPro" id="IPR001810">
    <property type="entry name" value="F-box_dom"/>
</dbReference>
<keyword evidence="3" id="KW-1185">Reference proteome</keyword>
<dbReference type="SUPFAM" id="SSF81383">
    <property type="entry name" value="F-box domain"/>
    <property type="match status" value="1"/>
</dbReference>
<proteinExistence type="predicted"/>
<protein>
    <submittedName>
        <fullName evidence="2">14092_t:CDS:1</fullName>
    </submittedName>
</protein>
<dbReference type="InterPro" id="IPR036047">
    <property type="entry name" value="F-box-like_dom_sf"/>
</dbReference>
<dbReference type="AlphaFoldDB" id="A0A9N8ZR76"/>
<gene>
    <name evidence="2" type="ORF">FMOSSE_LOCUS4208</name>
</gene>
<dbReference type="Pfam" id="PF12937">
    <property type="entry name" value="F-box-like"/>
    <property type="match status" value="1"/>
</dbReference>
<organism evidence="2 3">
    <name type="scientific">Funneliformis mosseae</name>
    <name type="common">Endomycorrhizal fungus</name>
    <name type="synonym">Glomus mosseae</name>
    <dbReference type="NCBI Taxonomy" id="27381"/>
    <lineage>
        <taxon>Eukaryota</taxon>
        <taxon>Fungi</taxon>
        <taxon>Fungi incertae sedis</taxon>
        <taxon>Mucoromycota</taxon>
        <taxon>Glomeromycotina</taxon>
        <taxon>Glomeromycetes</taxon>
        <taxon>Glomerales</taxon>
        <taxon>Glomeraceae</taxon>
        <taxon>Funneliformis</taxon>
    </lineage>
</organism>
<feature type="domain" description="F-box" evidence="1">
    <location>
        <begin position="1"/>
        <end position="45"/>
    </location>
</feature>
<dbReference type="CDD" id="cd09917">
    <property type="entry name" value="F-box_SF"/>
    <property type="match status" value="1"/>
</dbReference>
<name>A0A9N8ZR76_FUNMO</name>
<accession>A0A9N8ZR76</accession>
<sequence length="218" mass="26585">METIPSEIFLEICSQLYVKDLYTLTLVCRSYRKVLWSKTISIQKIWTCSRVLSFDTYLPYPTLPPPKSMSEQEYVWFTMLADKCSICKTKIEKQELFVCRYWEFGRICCKECIEKKTINVPFVTIFLNTRKVQNSLPKDLLECMPYHERHVFNLGDERLYWADDLQSIQSKYYAFENEQQRDNWVKEKREEVKEFMNEAFKYKWQDQYKYFFPYAFMV</sequence>
<dbReference type="Proteomes" id="UP000789375">
    <property type="component" value="Unassembled WGS sequence"/>
</dbReference>
<reference evidence="2" key="1">
    <citation type="submission" date="2021-06" db="EMBL/GenBank/DDBJ databases">
        <authorList>
            <person name="Kallberg Y."/>
            <person name="Tangrot J."/>
            <person name="Rosling A."/>
        </authorList>
    </citation>
    <scope>NUCLEOTIDE SEQUENCE</scope>
    <source>
        <strain evidence="2">87-6 pot B 2015</strain>
    </source>
</reference>
<evidence type="ECO:0000313" key="2">
    <source>
        <dbReference type="EMBL" id="CAG8504398.1"/>
    </source>
</evidence>
<dbReference type="PROSITE" id="PS50181">
    <property type="entry name" value="FBOX"/>
    <property type="match status" value="1"/>
</dbReference>
<evidence type="ECO:0000313" key="3">
    <source>
        <dbReference type="Proteomes" id="UP000789375"/>
    </source>
</evidence>